<dbReference type="Proteomes" id="UP001150603">
    <property type="component" value="Unassembled WGS sequence"/>
</dbReference>
<keyword evidence="2" id="KW-1185">Reference proteome</keyword>
<reference evidence="1" key="1">
    <citation type="submission" date="2022-07" db="EMBL/GenBank/DDBJ databases">
        <title>Phylogenomic reconstructions and comparative analyses of Kickxellomycotina fungi.</title>
        <authorList>
            <person name="Reynolds N.K."/>
            <person name="Stajich J.E."/>
            <person name="Barry K."/>
            <person name="Grigoriev I.V."/>
            <person name="Crous P."/>
            <person name="Smith M.E."/>
        </authorList>
    </citation>
    <scope>NUCLEOTIDE SEQUENCE</scope>
    <source>
        <strain evidence="1">NRRL 5244</strain>
    </source>
</reference>
<gene>
    <name evidence="1" type="ORF">FBU59_004165</name>
</gene>
<evidence type="ECO:0000313" key="1">
    <source>
        <dbReference type="EMBL" id="KAJ1939316.1"/>
    </source>
</evidence>
<comment type="caution">
    <text evidence="1">The sequence shown here is derived from an EMBL/GenBank/DDBJ whole genome shotgun (WGS) entry which is preliminary data.</text>
</comment>
<sequence length="286" mass="32403">LFPNAQMADPSGQDDWANISDRFQAKGFKTYVAFSDEGSYYCQWKLLDIMLPGTGLTHISLVGQRYNSAGAVELVRRNANTLTSIDLFWFYPTHFRLLIESEDGSSTFVYPYVERLNIYIPMYSWLATSIHSSPSCVPFPRLKHLVCQDRQPYDTDVFFRGNSSTLETVAIGLDITETGFLHGSSFVYEAQTKLDYVHVSLFWVTFKGDARMVTAETKQNSIRTMLQIARCSKSLVVSLSSGGCKIHVSFDELYKEIQGFHGFERLETLDMSCIEVSGKQLLKLLP</sequence>
<proteinExistence type="predicted"/>
<accession>A0ACC1J6K7</accession>
<name>A0ACC1J6K7_9FUNG</name>
<evidence type="ECO:0000313" key="2">
    <source>
        <dbReference type="Proteomes" id="UP001150603"/>
    </source>
</evidence>
<protein>
    <submittedName>
        <fullName evidence="1">Uncharacterized protein</fullName>
    </submittedName>
</protein>
<dbReference type="EMBL" id="JANBPW010002887">
    <property type="protein sequence ID" value="KAJ1939316.1"/>
    <property type="molecule type" value="Genomic_DNA"/>
</dbReference>
<feature type="non-terminal residue" evidence="1">
    <location>
        <position position="1"/>
    </location>
</feature>
<organism evidence="1 2">
    <name type="scientific">Linderina macrospora</name>
    <dbReference type="NCBI Taxonomy" id="4868"/>
    <lineage>
        <taxon>Eukaryota</taxon>
        <taxon>Fungi</taxon>
        <taxon>Fungi incertae sedis</taxon>
        <taxon>Zoopagomycota</taxon>
        <taxon>Kickxellomycotina</taxon>
        <taxon>Kickxellomycetes</taxon>
        <taxon>Kickxellales</taxon>
        <taxon>Kickxellaceae</taxon>
        <taxon>Linderina</taxon>
    </lineage>
</organism>
<feature type="non-terminal residue" evidence="1">
    <location>
        <position position="286"/>
    </location>
</feature>